<dbReference type="InterPro" id="IPR000182">
    <property type="entry name" value="GNAT_dom"/>
</dbReference>
<name>A0A1H6M211_9GAMM</name>
<proteinExistence type="predicted"/>
<gene>
    <name evidence="2" type="ORF">SAMN05660691_02387</name>
</gene>
<dbReference type="EMBL" id="FNXF01000008">
    <property type="protein sequence ID" value="SEH95233.1"/>
    <property type="molecule type" value="Genomic_DNA"/>
</dbReference>
<reference evidence="3" key="1">
    <citation type="submission" date="2016-10" db="EMBL/GenBank/DDBJ databases">
        <authorList>
            <person name="Varghese N."/>
            <person name="Submissions S."/>
        </authorList>
    </citation>
    <scope>NUCLEOTIDE SEQUENCE [LARGE SCALE GENOMIC DNA]</scope>
    <source>
        <strain evidence="3">DSM 17616</strain>
    </source>
</reference>
<dbReference type="Pfam" id="PF00583">
    <property type="entry name" value="Acetyltransf_1"/>
    <property type="match status" value="1"/>
</dbReference>
<dbReference type="STRING" id="173990.SAMN05660691_02387"/>
<dbReference type="CDD" id="cd04301">
    <property type="entry name" value="NAT_SF"/>
    <property type="match status" value="1"/>
</dbReference>
<dbReference type="GO" id="GO:0016747">
    <property type="term" value="F:acyltransferase activity, transferring groups other than amino-acyl groups"/>
    <property type="evidence" value="ECO:0007669"/>
    <property type="project" value="InterPro"/>
</dbReference>
<evidence type="ECO:0000259" key="1">
    <source>
        <dbReference type="PROSITE" id="PS51186"/>
    </source>
</evidence>
<accession>A0A1H6M211</accession>
<dbReference type="PROSITE" id="PS51186">
    <property type="entry name" value="GNAT"/>
    <property type="match status" value="1"/>
</dbReference>
<evidence type="ECO:0000313" key="2">
    <source>
        <dbReference type="EMBL" id="SEH95233.1"/>
    </source>
</evidence>
<dbReference type="RefSeq" id="WP_092793523.1">
    <property type="nucleotide sequence ID" value="NZ_FNXF01000008.1"/>
</dbReference>
<dbReference type="OrthoDB" id="359414at2"/>
<organism evidence="2 3">
    <name type="scientific">Rheinheimera pacifica</name>
    <dbReference type="NCBI Taxonomy" id="173990"/>
    <lineage>
        <taxon>Bacteria</taxon>
        <taxon>Pseudomonadati</taxon>
        <taxon>Pseudomonadota</taxon>
        <taxon>Gammaproteobacteria</taxon>
        <taxon>Chromatiales</taxon>
        <taxon>Chromatiaceae</taxon>
        <taxon>Rheinheimera</taxon>
    </lineage>
</organism>
<evidence type="ECO:0000313" key="3">
    <source>
        <dbReference type="Proteomes" id="UP000199371"/>
    </source>
</evidence>
<dbReference type="InterPro" id="IPR016181">
    <property type="entry name" value="Acyl_CoA_acyltransferase"/>
</dbReference>
<dbReference type="SUPFAM" id="SSF55729">
    <property type="entry name" value="Acyl-CoA N-acyltransferases (Nat)"/>
    <property type="match status" value="1"/>
</dbReference>
<keyword evidence="3" id="KW-1185">Reference proteome</keyword>
<dbReference type="Gene3D" id="3.40.630.30">
    <property type="match status" value="1"/>
</dbReference>
<keyword evidence="2" id="KW-0808">Transferase</keyword>
<protein>
    <submittedName>
        <fullName evidence="2">Predicted N-acetyltransferase YhbS</fullName>
    </submittedName>
</protein>
<dbReference type="Proteomes" id="UP000199371">
    <property type="component" value="Unassembled WGS sequence"/>
</dbReference>
<feature type="domain" description="N-acetyltransferase" evidence="1">
    <location>
        <begin position="3"/>
        <end position="169"/>
    </location>
</feature>
<sequence>MSIHIRLINEADLGAIVTIQDSCYAAELFEDAGLIRRRLASQPQSCWLAEDSKGEVLAYLFSYPSRDNQVAPLGSSFGSYADAELLYLHDMAVSHNARGMRLAPQLLALAEQYAADLGFNRLALVAVQGSVPYWQKQGFEMVTLTETTALQALASYTGQNAVYMQKLLKA</sequence>
<dbReference type="AlphaFoldDB" id="A0A1H6M211"/>